<dbReference type="PANTHER" id="PTHR23516:SF23">
    <property type="entry name" value="MOLYBDATE-ANION TRANSPORTER"/>
    <property type="match status" value="1"/>
</dbReference>
<dbReference type="PANTHER" id="PTHR23516">
    <property type="entry name" value="SAM (S-ADENOSYL METHIONINE) TRANSPORTER"/>
    <property type="match status" value="1"/>
</dbReference>
<dbReference type="SUPFAM" id="SSF103473">
    <property type="entry name" value="MFS general substrate transporter"/>
    <property type="match status" value="1"/>
</dbReference>
<dbReference type="GO" id="GO:0016020">
    <property type="term" value="C:membrane"/>
    <property type="evidence" value="ECO:0007669"/>
    <property type="project" value="InterPro"/>
</dbReference>
<organism evidence="3 4">
    <name type="scientific">Globodera pallida</name>
    <name type="common">Potato cyst nematode worm</name>
    <name type="synonym">Heterodera pallida</name>
    <dbReference type="NCBI Taxonomy" id="36090"/>
    <lineage>
        <taxon>Eukaryota</taxon>
        <taxon>Metazoa</taxon>
        <taxon>Ecdysozoa</taxon>
        <taxon>Nematoda</taxon>
        <taxon>Chromadorea</taxon>
        <taxon>Rhabditida</taxon>
        <taxon>Tylenchina</taxon>
        <taxon>Tylenchomorpha</taxon>
        <taxon>Tylenchoidea</taxon>
        <taxon>Heteroderidae</taxon>
        <taxon>Heteroderinae</taxon>
        <taxon>Globodera</taxon>
    </lineage>
</organism>
<protein>
    <submittedName>
        <fullName evidence="4">Molybdate-anion transporter</fullName>
    </submittedName>
</protein>
<feature type="transmembrane region" description="Helical" evidence="2">
    <location>
        <begin position="337"/>
        <end position="355"/>
    </location>
</feature>
<feature type="transmembrane region" description="Helical" evidence="2">
    <location>
        <begin position="223"/>
        <end position="242"/>
    </location>
</feature>
<feature type="transmembrane region" description="Helical" evidence="2">
    <location>
        <begin position="185"/>
        <end position="202"/>
    </location>
</feature>
<reference evidence="4" key="2">
    <citation type="submission" date="2016-06" db="UniProtKB">
        <authorList>
            <consortium name="WormBaseParasite"/>
        </authorList>
    </citation>
    <scope>IDENTIFICATION</scope>
</reference>
<evidence type="ECO:0000256" key="1">
    <source>
        <dbReference type="SAM" id="MobiDB-lite"/>
    </source>
</evidence>
<name>A0A183BYP2_GLOPA</name>
<dbReference type="Gene3D" id="1.20.1250.20">
    <property type="entry name" value="MFS general substrate transporter like domains"/>
    <property type="match status" value="1"/>
</dbReference>
<accession>A0A183BYP2</accession>
<dbReference type="InterPro" id="IPR036259">
    <property type="entry name" value="MFS_trans_sf"/>
</dbReference>
<evidence type="ECO:0000313" key="3">
    <source>
        <dbReference type="Proteomes" id="UP000050741"/>
    </source>
</evidence>
<dbReference type="WBParaSite" id="GPLIN_000573200">
    <property type="protein sequence ID" value="GPLIN_000573200"/>
    <property type="gene ID" value="GPLIN_000573200"/>
</dbReference>
<sequence length="491" mass="54548">MFGVRPPGMAGSKPSYRSPPGKLAFFVNIYNDPFQWSFVKSVLGFAEALPANNVRKALTISICFEVQTYDVDHPEIGRRLSDESKKRSDPNFLSFQRTYLAVYCLAVAGDWLQGPHVYALYESYWMTKHQIELLFIAGFGSSLLFGTFIGSIADKFGRKTNCLLYAVLYGVSCVTKHFADFNVLLFGRLMGGIATSILFSAFESWLVFEHRRRALSDQSLKQIFANATLANSLIAILAGIVAQTAANAFGFVAPFDCALVVLALMALTDVILFLGLVQSLFEGSMYVFVLEWTPALSRASETGTIPHGYIFASFMISVMMGSAIFNLLSQYSRPESFMRFVFFAAALLMGAPVLFPSSPAVIFVAFALFEVCVGIFWPAMGFLRSQYIPEKTRSTTMNFFRVPLNLLVIVILWNNFQLDTIFKFCVSFLLLATLIQHSIARLTSSPADGSELPFDVLEEMEKLCAERGEIGDKTDAERVDSAEESAERRVG</sequence>
<dbReference type="Proteomes" id="UP000050741">
    <property type="component" value="Unassembled WGS sequence"/>
</dbReference>
<reference evidence="3" key="1">
    <citation type="submission" date="2014-05" db="EMBL/GenBank/DDBJ databases">
        <title>The genome and life-stage specific transcriptomes of Globodera pallida elucidate key aspects of plant parasitism by a cyst nematode.</title>
        <authorList>
            <person name="Cotton J.A."/>
            <person name="Lilley C.J."/>
            <person name="Jones L.M."/>
            <person name="Kikuchi T."/>
            <person name="Reid A.J."/>
            <person name="Thorpe P."/>
            <person name="Tsai I.J."/>
            <person name="Beasley H."/>
            <person name="Blok V."/>
            <person name="Cock P.J.A."/>
            <person name="Van den Akker S.E."/>
            <person name="Holroyd N."/>
            <person name="Hunt M."/>
            <person name="Mantelin S."/>
            <person name="Naghra H."/>
            <person name="Pain A."/>
            <person name="Palomares-Rius J.E."/>
            <person name="Zarowiecki M."/>
            <person name="Berriman M."/>
            <person name="Jones J.T."/>
            <person name="Urwin P.E."/>
        </authorList>
    </citation>
    <scope>NUCLEOTIDE SEQUENCE [LARGE SCALE GENOMIC DNA]</scope>
    <source>
        <strain evidence="3">Lindley</strain>
    </source>
</reference>
<feature type="transmembrane region" description="Helical" evidence="2">
    <location>
        <begin position="100"/>
        <end position="121"/>
    </location>
</feature>
<dbReference type="AlphaFoldDB" id="A0A183BYP2"/>
<dbReference type="GO" id="GO:0015098">
    <property type="term" value="F:molybdate ion transmembrane transporter activity"/>
    <property type="evidence" value="ECO:0007669"/>
    <property type="project" value="InterPro"/>
</dbReference>
<feature type="transmembrane region" description="Helical" evidence="2">
    <location>
        <begin position="395"/>
        <end position="414"/>
    </location>
</feature>
<feature type="transmembrane region" description="Helical" evidence="2">
    <location>
        <begin position="133"/>
        <end position="150"/>
    </location>
</feature>
<evidence type="ECO:0000313" key="4">
    <source>
        <dbReference type="WBParaSite" id="GPLIN_000573200"/>
    </source>
</evidence>
<feature type="transmembrane region" description="Helical" evidence="2">
    <location>
        <begin position="309"/>
        <end position="328"/>
    </location>
</feature>
<dbReference type="InterPro" id="IPR008509">
    <property type="entry name" value="MOT2/MFSD5"/>
</dbReference>
<dbReference type="Pfam" id="PF05631">
    <property type="entry name" value="MFS_5"/>
    <property type="match status" value="2"/>
</dbReference>
<evidence type="ECO:0000256" key="2">
    <source>
        <dbReference type="SAM" id="Phobius"/>
    </source>
</evidence>
<keyword evidence="2" id="KW-0472">Membrane</keyword>
<dbReference type="CDD" id="cd17487">
    <property type="entry name" value="MFS_MFSD5_like"/>
    <property type="match status" value="1"/>
</dbReference>
<proteinExistence type="predicted"/>
<feature type="region of interest" description="Disordered" evidence="1">
    <location>
        <begin position="466"/>
        <end position="491"/>
    </location>
</feature>
<feature type="transmembrane region" description="Helical" evidence="2">
    <location>
        <begin position="361"/>
        <end position="383"/>
    </location>
</feature>
<keyword evidence="2" id="KW-1133">Transmembrane helix</keyword>
<keyword evidence="2" id="KW-0812">Transmembrane</keyword>
<keyword evidence="3" id="KW-1185">Reference proteome</keyword>